<evidence type="ECO:0008006" key="3">
    <source>
        <dbReference type="Google" id="ProtNLM"/>
    </source>
</evidence>
<comment type="caution">
    <text evidence="1">The sequence shown here is derived from an EMBL/GenBank/DDBJ whole genome shotgun (WGS) entry which is preliminary data.</text>
</comment>
<dbReference type="OrthoDB" id="3133286at2759"/>
<name>A0A550C9C6_9AGAR</name>
<gene>
    <name evidence="1" type="ORF">BD626DRAFT_406073</name>
</gene>
<dbReference type="EMBL" id="VDMD01000017">
    <property type="protein sequence ID" value="TRM61399.1"/>
    <property type="molecule type" value="Genomic_DNA"/>
</dbReference>
<organism evidence="1 2">
    <name type="scientific">Schizophyllum amplum</name>
    <dbReference type="NCBI Taxonomy" id="97359"/>
    <lineage>
        <taxon>Eukaryota</taxon>
        <taxon>Fungi</taxon>
        <taxon>Dikarya</taxon>
        <taxon>Basidiomycota</taxon>
        <taxon>Agaricomycotina</taxon>
        <taxon>Agaricomycetes</taxon>
        <taxon>Agaricomycetidae</taxon>
        <taxon>Agaricales</taxon>
        <taxon>Schizophyllaceae</taxon>
        <taxon>Schizophyllum</taxon>
    </lineage>
</organism>
<reference evidence="1 2" key="1">
    <citation type="journal article" date="2019" name="New Phytol.">
        <title>Comparative genomics reveals unique wood-decay strategies and fruiting body development in the Schizophyllaceae.</title>
        <authorList>
            <person name="Almasi E."/>
            <person name="Sahu N."/>
            <person name="Krizsan K."/>
            <person name="Balint B."/>
            <person name="Kovacs G.M."/>
            <person name="Kiss B."/>
            <person name="Cseklye J."/>
            <person name="Drula E."/>
            <person name="Henrissat B."/>
            <person name="Nagy I."/>
            <person name="Chovatia M."/>
            <person name="Adam C."/>
            <person name="LaButti K."/>
            <person name="Lipzen A."/>
            <person name="Riley R."/>
            <person name="Grigoriev I.V."/>
            <person name="Nagy L.G."/>
        </authorList>
    </citation>
    <scope>NUCLEOTIDE SEQUENCE [LARGE SCALE GENOMIC DNA]</scope>
    <source>
        <strain evidence="1 2">NL-1724</strain>
    </source>
</reference>
<evidence type="ECO:0000313" key="1">
    <source>
        <dbReference type="EMBL" id="TRM61399.1"/>
    </source>
</evidence>
<evidence type="ECO:0000313" key="2">
    <source>
        <dbReference type="Proteomes" id="UP000320762"/>
    </source>
</evidence>
<proteinExistence type="predicted"/>
<dbReference type="Proteomes" id="UP000320762">
    <property type="component" value="Unassembled WGS sequence"/>
</dbReference>
<dbReference type="SUPFAM" id="SSF81301">
    <property type="entry name" value="Nucleotidyltransferase"/>
    <property type="match status" value="1"/>
</dbReference>
<dbReference type="InterPro" id="IPR043519">
    <property type="entry name" value="NT_sf"/>
</dbReference>
<sequence>MRPCAQKLDTQTPCVKEAATAAINTLASLGYSAVIFGGLACSLYGAPRAPKDADILALPPSNEANTEDTEVLKNAIMRTDSTRFYTVRARDPGATYRVLYFRSDGHEPWKCKVDILLPGILHLPALPTARIVWIEGFPVIPFALLLLQKLQAYDDHRHSREQHKFTRSQQDEEDINKLLDIRERVLEVIQEHPWHDRAVFSEEFMTLSRKRVAEYARIFIETWLWRDLGFTI</sequence>
<dbReference type="AlphaFoldDB" id="A0A550C9C6"/>
<accession>A0A550C9C6</accession>
<keyword evidence="2" id="KW-1185">Reference proteome</keyword>
<protein>
    <recommendedName>
        <fullName evidence="3">Polymerase nucleotidyl transferase domain-containing protein</fullName>
    </recommendedName>
</protein>